<dbReference type="Proteomes" id="UP000248553">
    <property type="component" value="Unassembled WGS sequence"/>
</dbReference>
<keyword evidence="2" id="KW-1185">Reference proteome</keyword>
<organism evidence="1 2">
    <name type="scientific">Hymenobacter edaphi</name>
    <dbReference type="NCBI Taxonomy" id="2211146"/>
    <lineage>
        <taxon>Bacteria</taxon>
        <taxon>Pseudomonadati</taxon>
        <taxon>Bacteroidota</taxon>
        <taxon>Cytophagia</taxon>
        <taxon>Cytophagales</taxon>
        <taxon>Hymenobacteraceae</taxon>
        <taxon>Hymenobacter</taxon>
    </lineage>
</organism>
<accession>A0A328B5X8</accession>
<dbReference type="AlphaFoldDB" id="A0A328B5X8"/>
<evidence type="ECO:0000313" key="2">
    <source>
        <dbReference type="Proteomes" id="UP000248553"/>
    </source>
</evidence>
<protein>
    <submittedName>
        <fullName evidence="1">Uncharacterized protein</fullName>
    </submittedName>
</protein>
<dbReference type="OrthoDB" id="982580at2"/>
<dbReference type="EMBL" id="QHKM01000021">
    <property type="protein sequence ID" value="RAK61995.1"/>
    <property type="molecule type" value="Genomic_DNA"/>
</dbReference>
<gene>
    <name evidence="1" type="ORF">DLM85_24645</name>
</gene>
<reference evidence="2" key="1">
    <citation type="submission" date="2018-05" db="EMBL/GenBank/DDBJ databases">
        <authorList>
            <person name="Nie L."/>
        </authorList>
    </citation>
    <scope>NUCLEOTIDE SEQUENCE [LARGE SCALE GENOMIC DNA]</scope>
    <source>
        <strain evidence="2">NL</strain>
    </source>
</reference>
<proteinExistence type="predicted"/>
<sequence>MAQEQDDKYWGELYQCLFTFTHKLLKKKHWFRGTSDGSSIKGKEVHDYVDDALALYFANPEKHDPKKGSLADYINFNIIRTLVRNDAVSAENRKTLDLFVDNPDEEEAGSTYLESMLSYTEALIDQQMDYDAVIAYIEQQAQDDSVVESILLGLNMDLKRREIMKEFNIEAREYDNGKRRLETILKNTASKFQIQNSTS</sequence>
<comment type="caution">
    <text evidence="1">The sequence shown here is derived from an EMBL/GenBank/DDBJ whole genome shotgun (WGS) entry which is preliminary data.</text>
</comment>
<dbReference type="RefSeq" id="WP_111480855.1">
    <property type="nucleotide sequence ID" value="NZ_QHKM01000021.1"/>
</dbReference>
<name>A0A328B5X8_9BACT</name>
<evidence type="ECO:0000313" key="1">
    <source>
        <dbReference type="EMBL" id="RAK61995.1"/>
    </source>
</evidence>